<dbReference type="InterPro" id="IPR012674">
    <property type="entry name" value="Calycin"/>
</dbReference>
<name>A0A1E1XTY0_AMBSC</name>
<dbReference type="Gene3D" id="2.40.128.20">
    <property type="match status" value="1"/>
</dbReference>
<protein>
    <submittedName>
        <fullName evidence="2">Putative secreted protein 94</fullName>
    </submittedName>
</protein>
<keyword evidence="1" id="KW-0732">Signal</keyword>
<feature type="chain" id="PRO_5009116411" evidence="1">
    <location>
        <begin position="17"/>
        <end position="155"/>
    </location>
</feature>
<proteinExistence type="evidence at transcript level"/>
<organism evidence="2">
    <name type="scientific">Amblyomma sculptum</name>
    <name type="common">Tick</name>
    <dbReference type="NCBI Taxonomy" id="1581419"/>
    <lineage>
        <taxon>Eukaryota</taxon>
        <taxon>Metazoa</taxon>
        <taxon>Ecdysozoa</taxon>
        <taxon>Arthropoda</taxon>
        <taxon>Chelicerata</taxon>
        <taxon>Arachnida</taxon>
        <taxon>Acari</taxon>
        <taxon>Parasitiformes</taxon>
        <taxon>Ixodida</taxon>
        <taxon>Ixodoidea</taxon>
        <taxon>Ixodidae</taxon>
        <taxon>Amblyomminae</taxon>
        <taxon>Amblyomma</taxon>
    </lineage>
</organism>
<evidence type="ECO:0000256" key="1">
    <source>
        <dbReference type="SAM" id="SignalP"/>
    </source>
</evidence>
<dbReference type="EMBL" id="GFAA01000945">
    <property type="protein sequence ID" value="JAU02490.1"/>
    <property type="molecule type" value="mRNA"/>
</dbReference>
<reference evidence="2" key="1">
    <citation type="submission" date="2016-09" db="EMBL/GenBank/DDBJ databases">
        <authorList>
            <person name="Capua I."/>
            <person name="De Benedictis P."/>
            <person name="Joannis T."/>
            <person name="Lombin L.H."/>
            <person name="Cattoli G."/>
        </authorList>
    </citation>
    <scope>NUCLEOTIDE SEQUENCE</scope>
</reference>
<feature type="non-terminal residue" evidence="2">
    <location>
        <position position="155"/>
    </location>
</feature>
<sequence length="155" mass="17553">MILATLFLLSFGLCAAKTQPKIRKQDPNVTYHNALTVVQSKKNLHLLWYPDALRYWLEECLVSKFLNKTFHGANRTLDTNFKEGKNSMESGPHQQTKGKIAVKVRNGTSFPYLEVVKIEGVVSSFLAGHRNVLFATKNCFVLEIFYRVNGVTCSL</sequence>
<evidence type="ECO:0000313" key="2">
    <source>
        <dbReference type="EMBL" id="JAU02490.1"/>
    </source>
</evidence>
<dbReference type="AlphaFoldDB" id="A0A1E1XTY0"/>
<feature type="signal peptide" evidence="1">
    <location>
        <begin position="1"/>
        <end position="16"/>
    </location>
</feature>
<reference evidence="2" key="2">
    <citation type="journal article" date="2017" name="Front. Cell. Infect. Microbiol.">
        <title>Analysis of the Salivary Gland Transcriptome of Unfed and Partially Fed Amblyomma sculptum Ticks and Descriptive Proteome of the Saliva.</title>
        <authorList>
            <person name="Esteves E."/>
            <person name="Maruyama S.R."/>
            <person name="Kawahara R."/>
            <person name="Fujita A."/>
            <person name="Martins L.A."/>
            <person name="Righi A.A."/>
            <person name="Costa F.B."/>
            <person name="Palmisano G."/>
            <person name="Labruna M.B."/>
            <person name="Sa-Nunes A."/>
            <person name="Ribeiro J.M.C."/>
            <person name="Fogaca A.C."/>
        </authorList>
    </citation>
    <scope>NUCLEOTIDE SEQUENCE</scope>
</reference>
<accession>A0A1E1XTY0</accession>